<dbReference type="EMBL" id="JBJQOH010000007">
    <property type="protein sequence ID" value="KAL3680879.1"/>
    <property type="molecule type" value="Genomic_DNA"/>
</dbReference>
<feature type="compositionally biased region" description="Polar residues" evidence="1">
    <location>
        <begin position="119"/>
        <end position="131"/>
    </location>
</feature>
<accession>A0ABD3GR40</accession>
<evidence type="ECO:0000313" key="3">
    <source>
        <dbReference type="Proteomes" id="UP001633002"/>
    </source>
</evidence>
<reference evidence="2 3" key="1">
    <citation type="submission" date="2024-09" db="EMBL/GenBank/DDBJ databases">
        <title>Chromosome-scale assembly of Riccia sorocarpa.</title>
        <authorList>
            <person name="Paukszto L."/>
        </authorList>
    </citation>
    <scope>NUCLEOTIDE SEQUENCE [LARGE SCALE GENOMIC DNA]</scope>
    <source>
        <strain evidence="2">LP-2024</strain>
        <tissue evidence="2">Aerial parts of the thallus</tissue>
    </source>
</reference>
<sequence length="322" mass="34367">MGAPGRLKCYYEEEKNQIRAKIQYLSELKECGLLITPNLNARDNINPLFGELNQNPEAGTAEGEQELDPVGSAARLRVGWDPDPVPLEGPDWNSIPSWREGGTPGGNSSPRDTPRGTPRTITGNTPRSSHTPEGLPAQPTIPNPVVIPDPTAVPIAIPDSAAIPVVIPDPTTIPVPPQGTLPTIPLPPIRIPPVNPVHIGPPQSVPAAPTRVSSTVPVNPFVNPWAPAPREPGQEGAQPSVVPRRPAVVNPHHTVPGTAAIPPIPAFAPIPGPIMDLRLRVAYPIFKGKRHEDPDLHIASFEQTMNINGENAVHKARLFLAT</sequence>
<comment type="caution">
    <text evidence="2">The sequence shown here is derived from an EMBL/GenBank/DDBJ whole genome shotgun (WGS) entry which is preliminary data.</text>
</comment>
<keyword evidence="3" id="KW-1185">Reference proteome</keyword>
<dbReference type="Proteomes" id="UP001633002">
    <property type="component" value="Unassembled WGS sequence"/>
</dbReference>
<dbReference type="AlphaFoldDB" id="A0ABD3GR40"/>
<feature type="region of interest" description="Disordered" evidence="1">
    <location>
        <begin position="76"/>
        <end position="142"/>
    </location>
</feature>
<proteinExistence type="predicted"/>
<feature type="region of interest" description="Disordered" evidence="1">
    <location>
        <begin position="50"/>
        <end position="69"/>
    </location>
</feature>
<gene>
    <name evidence="2" type="ORF">R1sor_023835</name>
</gene>
<name>A0ABD3GR40_9MARC</name>
<organism evidence="2 3">
    <name type="scientific">Riccia sorocarpa</name>
    <dbReference type="NCBI Taxonomy" id="122646"/>
    <lineage>
        <taxon>Eukaryota</taxon>
        <taxon>Viridiplantae</taxon>
        <taxon>Streptophyta</taxon>
        <taxon>Embryophyta</taxon>
        <taxon>Marchantiophyta</taxon>
        <taxon>Marchantiopsida</taxon>
        <taxon>Marchantiidae</taxon>
        <taxon>Marchantiales</taxon>
        <taxon>Ricciaceae</taxon>
        <taxon>Riccia</taxon>
    </lineage>
</organism>
<protein>
    <submittedName>
        <fullName evidence="2">Uncharacterized protein</fullName>
    </submittedName>
</protein>
<evidence type="ECO:0000313" key="2">
    <source>
        <dbReference type="EMBL" id="KAL3680879.1"/>
    </source>
</evidence>
<evidence type="ECO:0000256" key="1">
    <source>
        <dbReference type="SAM" id="MobiDB-lite"/>
    </source>
</evidence>